<sequence>MNPTFLNGSNKVCFSCLLESNRCIASVLKTLAISQTECLDQKLSALFWYFMTCRNMTVEGPTQAQSKSNNPAQVVIKYK</sequence>
<comment type="caution">
    <text evidence="1">The sequence shown here is derived from an EMBL/GenBank/DDBJ whole genome shotgun (WGS) entry which is preliminary data.</text>
</comment>
<accession>A0A9K3ELY9</accession>
<evidence type="ECO:0000313" key="1">
    <source>
        <dbReference type="EMBL" id="KAF5775757.1"/>
    </source>
</evidence>
<protein>
    <submittedName>
        <fullName evidence="1">Uncharacterized protein</fullName>
    </submittedName>
</protein>
<reference evidence="1" key="1">
    <citation type="journal article" date="2017" name="Nature">
        <title>The sunflower genome provides insights into oil metabolism, flowering and Asterid evolution.</title>
        <authorList>
            <person name="Badouin H."/>
            <person name="Gouzy J."/>
            <person name="Grassa C.J."/>
            <person name="Murat F."/>
            <person name="Staton S.E."/>
            <person name="Cottret L."/>
            <person name="Lelandais-Briere C."/>
            <person name="Owens G.L."/>
            <person name="Carrere S."/>
            <person name="Mayjonade B."/>
            <person name="Legrand L."/>
            <person name="Gill N."/>
            <person name="Kane N.C."/>
            <person name="Bowers J.E."/>
            <person name="Hubner S."/>
            <person name="Bellec A."/>
            <person name="Berard A."/>
            <person name="Berges H."/>
            <person name="Blanchet N."/>
            <person name="Boniface M.C."/>
            <person name="Brunel D."/>
            <person name="Catrice O."/>
            <person name="Chaidir N."/>
            <person name="Claudel C."/>
            <person name="Donnadieu C."/>
            <person name="Faraut T."/>
            <person name="Fievet G."/>
            <person name="Helmstetter N."/>
            <person name="King M."/>
            <person name="Knapp S.J."/>
            <person name="Lai Z."/>
            <person name="Le Paslier M.C."/>
            <person name="Lippi Y."/>
            <person name="Lorenzon L."/>
            <person name="Mandel J.R."/>
            <person name="Marage G."/>
            <person name="Marchand G."/>
            <person name="Marquand E."/>
            <person name="Bret-Mestries E."/>
            <person name="Morien E."/>
            <person name="Nambeesan S."/>
            <person name="Nguyen T."/>
            <person name="Pegot-Espagnet P."/>
            <person name="Pouilly N."/>
            <person name="Raftis F."/>
            <person name="Sallet E."/>
            <person name="Schiex T."/>
            <person name="Thomas J."/>
            <person name="Vandecasteele C."/>
            <person name="Vares D."/>
            <person name="Vear F."/>
            <person name="Vautrin S."/>
            <person name="Crespi M."/>
            <person name="Mangin B."/>
            <person name="Burke J.M."/>
            <person name="Salse J."/>
            <person name="Munos S."/>
            <person name="Vincourt P."/>
            <person name="Rieseberg L.H."/>
            <person name="Langlade N.B."/>
        </authorList>
    </citation>
    <scope>NUCLEOTIDE SEQUENCE</scope>
    <source>
        <tissue evidence="1">Leaves</tissue>
    </source>
</reference>
<organism evidence="1 2">
    <name type="scientific">Helianthus annuus</name>
    <name type="common">Common sunflower</name>
    <dbReference type="NCBI Taxonomy" id="4232"/>
    <lineage>
        <taxon>Eukaryota</taxon>
        <taxon>Viridiplantae</taxon>
        <taxon>Streptophyta</taxon>
        <taxon>Embryophyta</taxon>
        <taxon>Tracheophyta</taxon>
        <taxon>Spermatophyta</taxon>
        <taxon>Magnoliopsida</taxon>
        <taxon>eudicotyledons</taxon>
        <taxon>Gunneridae</taxon>
        <taxon>Pentapetalae</taxon>
        <taxon>asterids</taxon>
        <taxon>campanulids</taxon>
        <taxon>Asterales</taxon>
        <taxon>Asteraceae</taxon>
        <taxon>Asteroideae</taxon>
        <taxon>Heliantheae alliance</taxon>
        <taxon>Heliantheae</taxon>
        <taxon>Helianthus</taxon>
    </lineage>
</organism>
<reference evidence="1" key="2">
    <citation type="submission" date="2020-06" db="EMBL/GenBank/DDBJ databases">
        <title>Helianthus annuus Genome sequencing and assembly Release 2.</title>
        <authorList>
            <person name="Gouzy J."/>
            <person name="Langlade N."/>
            <person name="Munos S."/>
        </authorList>
    </citation>
    <scope>NUCLEOTIDE SEQUENCE</scope>
    <source>
        <tissue evidence="1">Leaves</tissue>
    </source>
</reference>
<dbReference type="AlphaFoldDB" id="A0A9K3ELY9"/>
<name>A0A9K3ELY9_HELAN</name>
<dbReference type="Gramene" id="mRNA:HanXRQr2_Chr13g0615641">
    <property type="protein sequence ID" value="mRNA:HanXRQr2_Chr13g0615641"/>
    <property type="gene ID" value="HanXRQr2_Chr13g0615641"/>
</dbReference>
<dbReference type="Proteomes" id="UP000215914">
    <property type="component" value="Unassembled WGS sequence"/>
</dbReference>
<dbReference type="EMBL" id="MNCJ02000328">
    <property type="protein sequence ID" value="KAF5775757.1"/>
    <property type="molecule type" value="Genomic_DNA"/>
</dbReference>
<gene>
    <name evidence="1" type="ORF">HanXRQr2_Chr13g0615641</name>
</gene>
<evidence type="ECO:0000313" key="2">
    <source>
        <dbReference type="Proteomes" id="UP000215914"/>
    </source>
</evidence>
<proteinExistence type="predicted"/>
<keyword evidence="2" id="KW-1185">Reference proteome</keyword>